<dbReference type="Gene3D" id="3.40.50.1110">
    <property type="entry name" value="SGNH hydrolase"/>
    <property type="match status" value="1"/>
</dbReference>
<keyword evidence="1" id="KW-0378">Hydrolase</keyword>
<proteinExistence type="predicted"/>
<sequence length="327" mass="36453">MGRFANGPVWTDYLEVSANLALQNLARGGAMAATSEPMSSEELIQRIYTNGQFFVSGHIEDQIDNYATRYLKGGAVQHDAHTVAVLWAGANDYISKEAYDSSISSLLGQSFSEDGYRELVARVVGSLRVHLEHLRSLGLQRFLVINLPHLGKTPMVVHNDRFLVSRDFARGEEQLLEFSSRLHELTVWHNRALAEMVAEFRAESPRAEVEIADVSEWFTRIFDLQIGAAELGFNLAANEVLLGSAGAEGALQDCCYNGMTLGVFATNSTVCKDASRAVFWDLVHPSTYLQCWMAYWLGEQMHSQGWLRPMPEEKAYGAWCAMIADAY</sequence>
<name>A0AAP8MC17_9GAMM</name>
<organism evidence="2 3">
    <name type="scientific">Halioglobus japonicus</name>
    <dbReference type="NCBI Taxonomy" id="930805"/>
    <lineage>
        <taxon>Bacteria</taxon>
        <taxon>Pseudomonadati</taxon>
        <taxon>Pseudomonadota</taxon>
        <taxon>Gammaproteobacteria</taxon>
        <taxon>Cellvibrionales</taxon>
        <taxon>Halieaceae</taxon>
        <taxon>Halioglobus</taxon>
    </lineage>
</organism>
<dbReference type="InterPro" id="IPR036514">
    <property type="entry name" value="SGNH_hydro_sf"/>
</dbReference>
<dbReference type="AlphaFoldDB" id="A0AAP8MC17"/>
<evidence type="ECO:0000313" key="3">
    <source>
        <dbReference type="Proteomes" id="UP000235162"/>
    </source>
</evidence>
<protein>
    <submittedName>
        <fullName evidence="2">Uncharacterized protein</fullName>
    </submittedName>
</protein>
<comment type="caution">
    <text evidence="2">The sequence shown here is derived from an EMBL/GenBank/DDBJ whole genome shotgun (WGS) entry which is preliminary data.</text>
</comment>
<dbReference type="InterPro" id="IPR001087">
    <property type="entry name" value="GDSL"/>
</dbReference>
<gene>
    <name evidence="2" type="ORF">C0029_16040</name>
</gene>
<dbReference type="InterPro" id="IPR051058">
    <property type="entry name" value="GDSL_Est/Lipase"/>
</dbReference>
<evidence type="ECO:0000313" key="2">
    <source>
        <dbReference type="EMBL" id="PLW85043.1"/>
    </source>
</evidence>
<keyword evidence="3" id="KW-1185">Reference proteome</keyword>
<dbReference type="SUPFAM" id="SSF52266">
    <property type="entry name" value="SGNH hydrolase"/>
    <property type="match status" value="1"/>
</dbReference>
<reference evidence="2 3" key="1">
    <citation type="submission" date="2018-01" db="EMBL/GenBank/DDBJ databases">
        <title>The draft genome sequence of Halioglobus japonicus S1-36.</title>
        <authorList>
            <person name="Du Z.-J."/>
            <person name="Shi M.-J."/>
        </authorList>
    </citation>
    <scope>NUCLEOTIDE SEQUENCE [LARGE SCALE GENOMIC DNA]</scope>
    <source>
        <strain evidence="2 3">S1-36</strain>
    </source>
</reference>
<dbReference type="Proteomes" id="UP000235162">
    <property type="component" value="Unassembled WGS sequence"/>
</dbReference>
<dbReference type="PANTHER" id="PTHR45648">
    <property type="entry name" value="GDSL LIPASE/ACYLHYDROLASE FAMILY PROTEIN (AFU_ORTHOLOGUE AFUA_4G14700)"/>
    <property type="match status" value="1"/>
</dbReference>
<dbReference type="PANTHER" id="PTHR45648:SF22">
    <property type="entry name" value="GDSL LIPASE_ACYLHYDROLASE FAMILY PROTEIN (AFU_ORTHOLOGUE AFUA_4G14700)"/>
    <property type="match status" value="1"/>
</dbReference>
<dbReference type="KEGG" id="hja:BST95_01775"/>
<dbReference type="EMBL" id="PKUR01000004">
    <property type="protein sequence ID" value="PLW85043.1"/>
    <property type="molecule type" value="Genomic_DNA"/>
</dbReference>
<dbReference type="RefSeq" id="WP_084197902.1">
    <property type="nucleotide sequence ID" value="NZ_BMYL01000004.1"/>
</dbReference>
<dbReference type="GO" id="GO:0016788">
    <property type="term" value="F:hydrolase activity, acting on ester bonds"/>
    <property type="evidence" value="ECO:0007669"/>
    <property type="project" value="InterPro"/>
</dbReference>
<accession>A0AAP8MC17</accession>
<dbReference type="Pfam" id="PF00657">
    <property type="entry name" value="Lipase_GDSL"/>
    <property type="match status" value="1"/>
</dbReference>
<evidence type="ECO:0000256" key="1">
    <source>
        <dbReference type="ARBA" id="ARBA00022801"/>
    </source>
</evidence>